<dbReference type="InterPro" id="IPR019378">
    <property type="entry name" value="GDP-Fuc_O-FucTrfase"/>
</dbReference>
<organism evidence="7 8">
    <name type="scientific">Triticum turgidum subsp. durum</name>
    <name type="common">Durum wheat</name>
    <name type="synonym">Triticum durum</name>
    <dbReference type="NCBI Taxonomy" id="4567"/>
    <lineage>
        <taxon>Eukaryota</taxon>
        <taxon>Viridiplantae</taxon>
        <taxon>Streptophyta</taxon>
        <taxon>Embryophyta</taxon>
        <taxon>Tracheophyta</taxon>
        <taxon>Spermatophyta</taxon>
        <taxon>Magnoliopsida</taxon>
        <taxon>Liliopsida</taxon>
        <taxon>Poales</taxon>
        <taxon>Poaceae</taxon>
        <taxon>BOP clade</taxon>
        <taxon>Pooideae</taxon>
        <taxon>Triticodae</taxon>
        <taxon>Triticeae</taxon>
        <taxon>Triticinae</taxon>
        <taxon>Triticum</taxon>
    </lineage>
</organism>
<keyword evidence="2" id="KW-0328">Glycosyltransferase</keyword>
<dbReference type="Gramene" id="TRITD5Bv1G135190.5">
    <property type="protein sequence ID" value="TRITD5Bv1G135190.5"/>
    <property type="gene ID" value="TRITD5Bv1G135190"/>
</dbReference>
<keyword evidence="4" id="KW-0294">Fucose metabolism</keyword>
<evidence type="ECO:0000256" key="3">
    <source>
        <dbReference type="ARBA" id="ARBA00022679"/>
    </source>
</evidence>
<accession>A0A9R1AM34</accession>
<evidence type="ECO:0000313" key="8">
    <source>
        <dbReference type="Proteomes" id="UP000324705"/>
    </source>
</evidence>
<keyword evidence="5" id="KW-0119">Carbohydrate metabolism</keyword>
<dbReference type="PANTHER" id="PTHR31933">
    <property type="entry name" value="O-FUCOSYLTRANSFERASE 2-RELATED"/>
    <property type="match status" value="1"/>
</dbReference>
<dbReference type="InterPro" id="IPR052272">
    <property type="entry name" value="GT106_glycosyltransferase"/>
</dbReference>
<reference evidence="7 8" key="1">
    <citation type="submission" date="2017-09" db="EMBL/GenBank/DDBJ databases">
        <authorList>
            <consortium name="International Durum Wheat Genome Sequencing Consortium (IDWGSC)"/>
            <person name="Milanesi L."/>
        </authorList>
    </citation>
    <scope>NUCLEOTIDE SEQUENCE [LARGE SCALE GENOMIC DNA]</scope>
    <source>
        <strain evidence="8">cv. Svevo</strain>
    </source>
</reference>
<dbReference type="Proteomes" id="UP000324705">
    <property type="component" value="Chromosome 5B"/>
</dbReference>
<evidence type="ECO:0000313" key="7">
    <source>
        <dbReference type="EMBL" id="VAI32879.1"/>
    </source>
</evidence>
<dbReference type="EMBL" id="LT934120">
    <property type="protein sequence ID" value="VAI32879.1"/>
    <property type="molecule type" value="Genomic_DNA"/>
</dbReference>
<evidence type="ECO:0000256" key="2">
    <source>
        <dbReference type="ARBA" id="ARBA00022676"/>
    </source>
</evidence>
<evidence type="ECO:0000256" key="6">
    <source>
        <dbReference type="ARBA" id="ARBA00030350"/>
    </source>
</evidence>
<name>A0A9R1AM34_TRITD</name>
<evidence type="ECO:0000256" key="5">
    <source>
        <dbReference type="ARBA" id="ARBA00023277"/>
    </source>
</evidence>
<dbReference type="Pfam" id="PF10250">
    <property type="entry name" value="O-FucT"/>
    <property type="match status" value="1"/>
</dbReference>
<dbReference type="GO" id="GO:0016757">
    <property type="term" value="F:glycosyltransferase activity"/>
    <property type="evidence" value="ECO:0007669"/>
    <property type="project" value="UniProtKB-KW"/>
</dbReference>
<proteinExistence type="inferred from homology"/>
<evidence type="ECO:0000256" key="1">
    <source>
        <dbReference type="ARBA" id="ARBA00007737"/>
    </source>
</evidence>
<dbReference type="AlphaFoldDB" id="A0A9R1AM34"/>
<sequence>MEGLLQYLEVICLIFCSLQGIATLKHFKLTYIFQDMAAHSACDFGGGRAEKLALAKYRQVIWQGRVLNSQLSDEELRNTGRCPLTPEEIGLILVALGFDSTTRFYLASHKV</sequence>
<keyword evidence="3" id="KW-0808">Transferase</keyword>
<gene>
    <name evidence="7" type="ORF">TRITD_5Bv1G135190</name>
</gene>
<keyword evidence="8" id="KW-1185">Reference proteome</keyword>
<dbReference type="GO" id="GO:0006004">
    <property type="term" value="P:fucose metabolic process"/>
    <property type="evidence" value="ECO:0007669"/>
    <property type="project" value="UniProtKB-KW"/>
</dbReference>
<comment type="similarity">
    <text evidence="1">Belongs to the glycosyltransferase GT106 family.</text>
</comment>
<protein>
    <recommendedName>
        <fullName evidence="6">O-fucosyltransferase family protein</fullName>
    </recommendedName>
</protein>
<evidence type="ECO:0000256" key="4">
    <source>
        <dbReference type="ARBA" id="ARBA00023253"/>
    </source>
</evidence>
<dbReference type="PANTHER" id="PTHR31933:SF5">
    <property type="entry name" value="O-FUCOSYLTRANSFERASE 31"/>
    <property type="match status" value="1"/>
</dbReference>